<dbReference type="InterPro" id="IPR053858">
    <property type="entry name" value="Arb2_dom"/>
</dbReference>
<feature type="domain" description="Arb2" evidence="2">
    <location>
        <begin position="15"/>
        <end position="338"/>
    </location>
</feature>
<comment type="caution">
    <text evidence="3">The sequence shown here is derived from an EMBL/GenBank/DDBJ whole genome shotgun (WGS) entry which is preliminary data.</text>
</comment>
<feature type="region of interest" description="Disordered" evidence="1">
    <location>
        <begin position="370"/>
        <end position="419"/>
    </location>
</feature>
<dbReference type="GO" id="GO:0035197">
    <property type="term" value="F:siRNA binding"/>
    <property type="evidence" value="ECO:0007669"/>
    <property type="project" value="TreeGrafter"/>
</dbReference>
<dbReference type="AlphaFoldDB" id="A0A4U0TQ13"/>
<dbReference type="Pfam" id="PF22749">
    <property type="entry name" value="Arb2"/>
    <property type="match status" value="1"/>
</dbReference>
<dbReference type="OrthoDB" id="421951at2759"/>
<evidence type="ECO:0000259" key="2">
    <source>
        <dbReference type="Pfam" id="PF22749"/>
    </source>
</evidence>
<evidence type="ECO:0000313" key="4">
    <source>
        <dbReference type="Proteomes" id="UP000308549"/>
    </source>
</evidence>
<organism evidence="3 4">
    <name type="scientific">Salinomyces thailandicus</name>
    <dbReference type="NCBI Taxonomy" id="706561"/>
    <lineage>
        <taxon>Eukaryota</taxon>
        <taxon>Fungi</taxon>
        <taxon>Dikarya</taxon>
        <taxon>Ascomycota</taxon>
        <taxon>Pezizomycotina</taxon>
        <taxon>Dothideomycetes</taxon>
        <taxon>Dothideomycetidae</taxon>
        <taxon>Mycosphaerellales</taxon>
        <taxon>Teratosphaeriaceae</taxon>
        <taxon>Salinomyces</taxon>
    </lineage>
</organism>
<dbReference type="GO" id="GO:0005634">
    <property type="term" value="C:nucleus"/>
    <property type="evidence" value="ECO:0007669"/>
    <property type="project" value="TreeGrafter"/>
</dbReference>
<dbReference type="EMBL" id="NAJL01000049">
    <property type="protein sequence ID" value="TKA23956.1"/>
    <property type="molecule type" value="Genomic_DNA"/>
</dbReference>
<feature type="compositionally biased region" description="Low complexity" evidence="1">
    <location>
        <begin position="383"/>
        <end position="398"/>
    </location>
</feature>
<dbReference type="GO" id="GO:0031048">
    <property type="term" value="P:regulatory ncRNA-mediated heterochromatin formation"/>
    <property type="evidence" value="ECO:0007669"/>
    <property type="project" value="TreeGrafter"/>
</dbReference>
<gene>
    <name evidence="3" type="ORF">B0A50_06462</name>
</gene>
<proteinExistence type="predicted"/>
<keyword evidence="4" id="KW-1185">Reference proteome</keyword>
<accession>A0A4U0TQ13</accession>
<sequence>MFRRADHDLPKDPDYPSDLHALGFVINEHGQFVKIEQPEQFFDFFHTDNERANQVRKERLHECVRQSVLASLAAQGVDQVYVYGAEVSMEKPQGPHTSILATNLERLKTKRDVLIVVNEDMQDLGIWAYRLLMREAGIDGGSAVGLVKQLQSWGVVSDSDDDGPARVSMIGRALKKLKLDGAEPETDNDNVPGLIVLNSGQLIYSHEHNKAMSQADWLGRPRATALTDHYRIDETHNRVPGHKTAEEHVANVFEHVLPALTRADVRLYVVGLSEGGEAVLKYLDAKFLADRQDPIGNKIEAIALMQPTHNPSQLQSAALATFLAGRRCRAYVMSDSPTGSLIGVPQSAPRTASFDDELQKLPDIQTGIAGQVKHGSGHHREGSASSTSPAIAIPGSSPDPVHPSVHIRTRSRPSCPLATSANSLIPSDWAPSRSLEAKSSTHSLSHSTVALQDSNASLPPASDGALEQSTDTISTSLALRAAADADARSASPDPYADVQVSCPTFSSGPLSDGVTEVLWPAVMEVVVQWLKDVAEEAEADRVAYLESRGSGVGFEGFEDGDAGDGVELDGDGQEGLVLGGEK</sequence>
<reference evidence="3 4" key="1">
    <citation type="submission" date="2017-03" db="EMBL/GenBank/DDBJ databases">
        <title>Genomes of endolithic fungi from Antarctica.</title>
        <authorList>
            <person name="Coleine C."/>
            <person name="Masonjones S."/>
            <person name="Stajich J.E."/>
        </authorList>
    </citation>
    <scope>NUCLEOTIDE SEQUENCE [LARGE SCALE GENOMIC DNA]</scope>
    <source>
        <strain evidence="3 4">CCFEE 6315</strain>
    </source>
</reference>
<protein>
    <recommendedName>
        <fullName evidence="2">Arb2 domain-containing protein</fullName>
    </recommendedName>
</protein>
<evidence type="ECO:0000256" key="1">
    <source>
        <dbReference type="SAM" id="MobiDB-lite"/>
    </source>
</evidence>
<dbReference type="PANTHER" id="PTHR21357">
    <property type="entry name" value="FAM172 FAMILY PROTEIN HOMOLOG CG10038"/>
    <property type="match status" value="1"/>
</dbReference>
<dbReference type="PANTHER" id="PTHR21357:SF4">
    <property type="entry name" value="FAM172 FAMILY PROTEIN HOMOLOG CG10038"/>
    <property type="match status" value="1"/>
</dbReference>
<feature type="region of interest" description="Disordered" evidence="1">
    <location>
        <begin position="553"/>
        <end position="582"/>
    </location>
</feature>
<evidence type="ECO:0000313" key="3">
    <source>
        <dbReference type="EMBL" id="TKA23956.1"/>
    </source>
</evidence>
<dbReference type="InterPro" id="IPR048263">
    <property type="entry name" value="Arb2"/>
</dbReference>
<dbReference type="Proteomes" id="UP000308549">
    <property type="component" value="Unassembled WGS sequence"/>
</dbReference>
<feature type="compositionally biased region" description="Acidic residues" evidence="1">
    <location>
        <begin position="556"/>
        <end position="572"/>
    </location>
</feature>
<name>A0A4U0TQ13_9PEZI</name>